<proteinExistence type="predicted"/>
<dbReference type="InterPro" id="IPR011042">
    <property type="entry name" value="6-blade_b-propeller_TolB-like"/>
</dbReference>
<feature type="domain" description="SMP-30/Gluconolactonase/LRE-like region" evidence="1">
    <location>
        <begin position="152"/>
        <end position="309"/>
    </location>
</feature>
<gene>
    <name evidence="2" type="ORF">V5O48_010243</name>
</gene>
<protein>
    <recommendedName>
        <fullName evidence="1">SMP-30/Gluconolactonase/LRE-like region domain-containing protein</fullName>
    </recommendedName>
</protein>
<evidence type="ECO:0000313" key="3">
    <source>
        <dbReference type="Proteomes" id="UP001465976"/>
    </source>
</evidence>
<dbReference type="Pfam" id="PF08450">
    <property type="entry name" value="SGL"/>
    <property type="match status" value="1"/>
</dbReference>
<reference evidence="2 3" key="1">
    <citation type="submission" date="2024-02" db="EMBL/GenBank/DDBJ databases">
        <title>A draft genome for the cacao thread blight pathogen Marasmius crinis-equi.</title>
        <authorList>
            <person name="Cohen S.P."/>
            <person name="Baruah I.K."/>
            <person name="Amoako-Attah I."/>
            <person name="Bukari Y."/>
            <person name="Meinhardt L.W."/>
            <person name="Bailey B.A."/>
        </authorList>
    </citation>
    <scope>NUCLEOTIDE SEQUENCE [LARGE SCALE GENOMIC DNA]</scope>
    <source>
        <strain evidence="2 3">GH-76</strain>
    </source>
</reference>
<dbReference type="InterPro" id="IPR051288">
    <property type="entry name" value="Serum_paraoxonase/arylesterase"/>
</dbReference>
<dbReference type="SUPFAM" id="SSF63829">
    <property type="entry name" value="Calcium-dependent phosphotriesterase"/>
    <property type="match status" value="1"/>
</dbReference>
<dbReference type="PANTHER" id="PTHR11799">
    <property type="entry name" value="PARAOXONASE"/>
    <property type="match status" value="1"/>
</dbReference>
<dbReference type="Proteomes" id="UP001465976">
    <property type="component" value="Unassembled WGS sequence"/>
</dbReference>
<name>A0ABR3F8V7_9AGAR</name>
<evidence type="ECO:0000259" key="1">
    <source>
        <dbReference type="Pfam" id="PF08450"/>
    </source>
</evidence>
<evidence type="ECO:0000313" key="2">
    <source>
        <dbReference type="EMBL" id="KAL0571719.1"/>
    </source>
</evidence>
<sequence length="387" mass="42213">MGSGAWSIVVLILAVFAGTYYQYVMPFLDAINMFRVPQLLNNFSSCTRVPELQACEKISLHQPSGKLFLACSTVEGRPHWIPATGALNATYRSNEDYIAIYDPSSKQVTRLTLDKFNSDRGLSVHGMDVVPSASNPKELFVYLVNHRVPLNGDAFQVGADSVIEIFTTTISSGKLTHVKTVEDPAIVTPNDVVGYPDGKGFYFTNDHGDKVSFMREIRTFFSPKSSVGYCHVDQGCKIVSKDLLSVNGITRALNDTIYVASTLGKALRVFERQEDNSLVMTDVIPCEAPLDNLAIDSDGVVWAAGFPNGVAMTTHMKDPSKKSPTGVWKFGINTGPNSFYGEKFKVEKAFEDDGEVASGSTSAAHDAQRGLVFMHGLAAPWLTVCKV</sequence>
<accession>A0ABR3F8V7</accession>
<comment type="caution">
    <text evidence="2">The sequence shown here is derived from an EMBL/GenBank/DDBJ whole genome shotgun (WGS) entry which is preliminary data.</text>
</comment>
<dbReference type="InterPro" id="IPR013658">
    <property type="entry name" value="SGL"/>
</dbReference>
<dbReference type="PANTHER" id="PTHR11799:SF12">
    <property type="entry name" value="PARAOXONASE-RELATED"/>
    <property type="match status" value="1"/>
</dbReference>
<keyword evidence="3" id="KW-1185">Reference proteome</keyword>
<dbReference type="EMBL" id="JBAHYK010000726">
    <property type="protein sequence ID" value="KAL0571719.1"/>
    <property type="molecule type" value="Genomic_DNA"/>
</dbReference>
<organism evidence="2 3">
    <name type="scientific">Marasmius crinis-equi</name>
    <dbReference type="NCBI Taxonomy" id="585013"/>
    <lineage>
        <taxon>Eukaryota</taxon>
        <taxon>Fungi</taxon>
        <taxon>Dikarya</taxon>
        <taxon>Basidiomycota</taxon>
        <taxon>Agaricomycotina</taxon>
        <taxon>Agaricomycetes</taxon>
        <taxon>Agaricomycetidae</taxon>
        <taxon>Agaricales</taxon>
        <taxon>Marasmiineae</taxon>
        <taxon>Marasmiaceae</taxon>
        <taxon>Marasmius</taxon>
    </lineage>
</organism>
<dbReference type="Gene3D" id="2.120.10.30">
    <property type="entry name" value="TolB, C-terminal domain"/>
    <property type="match status" value="1"/>
</dbReference>